<feature type="signal peptide" evidence="2">
    <location>
        <begin position="1"/>
        <end position="21"/>
    </location>
</feature>
<name>A0ABU8T902_9PSEU</name>
<dbReference type="RefSeq" id="WP_340290315.1">
    <property type="nucleotide sequence ID" value="NZ_JBBJUP010000009.1"/>
</dbReference>
<keyword evidence="2" id="KW-0732">Signal</keyword>
<gene>
    <name evidence="4" type="ORF">WJX68_13100</name>
</gene>
<dbReference type="PROSITE" id="PS50213">
    <property type="entry name" value="FAS1"/>
    <property type="match status" value="1"/>
</dbReference>
<dbReference type="InterPro" id="IPR000782">
    <property type="entry name" value="FAS1_domain"/>
</dbReference>
<keyword evidence="5" id="KW-1185">Reference proteome</keyword>
<dbReference type="InterPro" id="IPR036378">
    <property type="entry name" value="FAS1_dom_sf"/>
</dbReference>
<evidence type="ECO:0000256" key="1">
    <source>
        <dbReference type="SAM" id="MobiDB-lite"/>
    </source>
</evidence>
<feature type="chain" id="PRO_5047338895" evidence="2">
    <location>
        <begin position="22"/>
        <end position="224"/>
    </location>
</feature>
<feature type="compositionally biased region" description="Low complexity" evidence="1">
    <location>
        <begin position="29"/>
        <end position="49"/>
    </location>
</feature>
<evidence type="ECO:0000259" key="3">
    <source>
        <dbReference type="PROSITE" id="PS50213"/>
    </source>
</evidence>
<dbReference type="SUPFAM" id="SSF82153">
    <property type="entry name" value="FAS1 domain"/>
    <property type="match status" value="1"/>
</dbReference>
<dbReference type="InterPro" id="IPR050904">
    <property type="entry name" value="Adhesion/Biosynth-related"/>
</dbReference>
<evidence type="ECO:0000256" key="2">
    <source>
        <dbReference type="SAM" id="SignalP"/>
    </source>
</evidence>
<feature type="region of interest" description="Disordered" evidence="1">
    <location>
        <begin position="29"/>
        <end position="83"/>
    </location>
</feature>
<organism evidence="4 5">
    <name type="scientific">Pseudonocardia spirodelae</name>
    <dbReference type="NCBI Taxonomy" id="3133431"/>
    <lineage>
        <taxon>Bacteria</taxon>
        <taxon>Bacillati</taxon>
        <taxon>Actinomycetota</taxon>
        <taxon>Actinomycetes</taxon>
        <taxon>Pseudonocardiales</taxon>
        <taxon>Pseudonocardiaceae</taxon>
        <taxon>Pseudonocardia</taxon>
    </lineage>
</organism>
<dbReference type="Gene3D" id="2.30.180.10">
    <property type="entry name" value="FAS1 domain"/>
    <property type="match status" value="1"/>
</dbReference>
<dbReference type="Proteomes" id="UP001364211">
    <property type="component" value="Unassembled WGS sequence"/>
</dbReference>
<reference evidence="4 5" key="1">
    <citation type="submission" date="2024-03" db="EMBL/GenBank/DDBJ databases">
        <title>Draft genome sequence of Pseudonocardia sp. DW16-2.</title>
        <authorList>
            <person name="Duangmal K."/>
        </authorList>
    </citation>
    <scope>NUCLEOTIDE SEQUENCE [LARGE SCALE GENOMIC DNA]</scope>
    <source>
        <strain evidence="4 5">DW16-2</strain>
    </source>
</reference>
<dbReference type="PROSITE" id="PS51257">
    <property type="entry name" value="PROKAR_LIPOPROTEIN"/>
    <property type="match status" value="1"/>
</dbReference>
<dbReference type="PANTHER" id="PTHR10900">
    <property type="entry name" value="PERIOSTIN-RELATED"/>
    <property type="match status" value="1"/>
</dbReference>
<protein>
    <submittedName>
        <fullName evidence="4">Fasciclin domain-containing protein</fullName>
    </submittedName>
</protein>
<dbReference type="PANTHER" id="PTHR10900:SF77">
    <property type="entry name" value="FI19380P1"/>
    <property type="match status" value="1"/>
</dbReference>
<accession>A0ABU8T902</accession>
<dbReference type="EMBL" id="JBBJUP010000009">
    <property type="protein sequence ID" value="MEJ8279875.1"/>
    <property type="molecule type" value="Genomic_DNA"/>
</dbReference>
<proteinExistence type="predicted"/>
<dbReference type="SMART" id="SM00554">
    <property type="entry name" value="FAS1"/>
    <property type="match status" value="1"/>
</dbReference>
<dbReference type="Pfam" id="PF02469">
    <property type="entry name" value="Fasciclin"/>
    <property type="match status" value="1"/>
</dbReference>
<evidence type="ECO:0000313" key="4">
    <source>
        <dbReference type="EMBL" id="MEJ8279875.1"/>
    </source>
</evidence>
<sequence length="224" mass="22148">MRVTRTLATVGLLASLSLGLAACGGGEASAPAAQAPASSSAPASTPAAADGVTTNADVFGPACSKLPQGDEPGSLDSMGPQPVATAASTNPLLTTLVTAVGKVPGLADTLNQQKGITVFAPANDAFAAVQKQLGEQKFNALLADTSGLQGLLSYHVTPERLDAAGLVEKKTLNQLAGGDLTIGGTAEAPTVTDGQGNTANVLCGNIPTANATVFVIDKVLMPKS</sequence>
<comment type="caution">
    <text evidence="4">The sequence shown here is derived from an EMBL/GenBank/DDBJ whole genome shotgun (WGS) entry which is preliminary data.</text>
</comment>
<feature type="domain" description="FAS1" evidence="3">
    <location>
        <begin position="80"/>
        <end position="220"/>
    </location>
</feature>
<evidence type="ECO:0000313" key="5">
    <source>
        <dbReference type="Proteomes" id="UP001364211"/>
    </source>
</evidence>